<dbReference type="GO" id="GO:0016829">
    <property type="term" value="F:lyase activity"/>
    <property type="evidence" value="ECO:0007669"/>
    <property type="project" value="UniProtKB-KW"/>
</dbReference>
<dbReference type="PANTHER" id="PTHR36577:SF3">
    <property type="entry name" value="DUF521 DOMAIN PROTEIN (AFU_ORTHOLOGUE AFUA_6G00490)"/>
    <property type="match status" value="1"/>
</dbReference>
<dbReference type="EC" id="4.2.1.182" evidence="7"/>
<gene>
    <name evidence="10" type="ordered locus">Tagg_1155</name>
</gene>
<feature type="domain" description="Phosphomevalonate dehydratase large subunit-like" evidence="9">
    <location>
        <begin position="1"/>
        <end position="384"/>
    </location>
</feature>
<comment type="subunit">
    <text evidence="6">Heterodimer composed of a large subunit (PMDh-L) and a small subunit (PMDh-S).</text>
</comment>
<dbReference type="Pfam" id="PF04412">
    <property type="entry name" value="AcnX"/>
    <property type="match status" value="1"/>
</dbReference>
<protein>
    <recommendedName>
        <fullName evidence="8">Phosphomevalonate dehydratase large subunit</fullName>
        <ecNumber evidence="7">4.2.1.182</ecNumber>
    </recommendedName>
</protein>
<name>D5U2S4_THEAM</name>
<evidence type="ECO:0000256" key="5">
    <source>
        <dbReference type="ARBA" id="ARBA00046333"/>
    </source>
</evidence>
<proteinExistence type="inferred from homology"/>
<dbReference type="RefSeq" id="WP_013130017.1">
    <property type="nucleotide sequence ID" value="NC_014160.1"/>
</dbReference>
<keyword evidence="2 10" id="KW-0456">Lyase</keyword>
<evidence type="ECO:0000256" key="4">
    <source>
        <dbReference type="ARBA" id="ARBA00045299"/>
    </source>
</evidence>
<dbReference type="AlphaFoldDB" id="D5U2S4"/>
<comment type="similarity">
    <text evidence="5">Belongs to the AcnX type II large subunit family.</text>
</comment>
<evidence type="ECO:0000256" key="6">
    <source>
        <dbReference type="ARBA" id="ARBA00046520"/>
    </source>
</evidence>
<dbReference type="HOGENOM" id="CLU_018825_1_0_2"/>
<evidence type="ECO:0000256" key="1">
    <source>
        <dbReference type="ARBA" id="ARBA00023004"/>
    </source>
</evidence>
<evidence type="ECO:0000313" key="10">
    <source>
        <dbReference type="EMBL" id="ADG91424.1"/>
    </source>
</evidence>
<organism evidence="10 11">
    <name type="scientific">Thermosphaera aggregans (strain DSM 11486 / M11TL)</name>
    <dbReference type="NCBI Taxonomy" id="633148"/>
    <lineage>
        <taxon>Archaea</taxon>
        <taxon>Thermoproteota</taxon>
        <taxon>Thermoprotei</taxon>
        <taxon>Desulfurococcales</taxon>
        <taxon>Desulfurococcaceae</taxon>
        <taxon>Thermosphaera</taxon>
    </lineage>
</organism>
<keyword evidence="1" id="KW-0408">Iron</keyword>
<evidence type="ECO:0000256" key="7">
    <source>
        <dbReference type="ARBA" id="ARBA00047176"/>
    </source>
</evidence>
<evidence type="ECO:0000256" key="3">
    <source>
        <dbReference type="ARBA" id="ARBA00045120"/>
    </source>
</evidence>
<dbReference type="KEGG" id="tag:Tagg_1155"/>
<dbReference type="InterPro" id="IPR007506">
    <property type="entry name" value="PMDh-L-like_dom"/>
</dbReference>
<comment type="catalytic activity">
    <reaction evidence="3">
        <text>(R)-5-phosphomevalonate = (2E)-3-methyl-5-phosphooxypent-2-enoate + H2O</text>
        <dbReference type="Rhea" id="RHEA:78975"/>
        <dbReference type="ChEBI" id="CHEBI:15377"/>
        <dbReference type="ChEBI" id="CHEBI:58146"/>
        <dbReference type="ChEBI" id="CHEBI:229665"/>
        <dbReference type="EC" id="4.2.1.182"/>
    </reaction>
    <physiologicalReaction direction="left-to-right" evidence="3">
        <dbReference type="Rhea" id="RHEA:78976"/>
    </physiologicalReaction>
</comment>
<evidence type="ECO:0000256" key="2">
    <source>
        <dbReference type="ARBA" id="ARBA00023239"/>
    </source>
</evidence>
<dbReference type="eggNOG" id="arCOG04278">
    <property type="taxonomic scope" value="Archaea"/>
</dbReference>
<dbReference type="EMBL" id="CP001939">
    <property type="protein sequence ID" value="ADG91424.1"/>
    <property type="molecule type" value="Genomic_DNA"/>
</dbReference>
<reference key="3">
    <citation type="submission" date="2010-02" db="EMBL/GenBank/DDBJ databases">
        <title>Complete genome sequence of Thermosphaera aggregans type strain (M11TL).</title>
        <authorList>
            <consortium name="US DOE Joint Genome Institute (JGI-PGF)"/>
            <person name="Spring S."/>
            <person name="Lapidus A."/>
            <person name="Munk C."/>
            <person name="Schroeder M."/>
            <person name="Glavina Del Rio T."/>
            <person name="Tice H."/>
            <person name="Copeland A."/>
            <person name="Cheng J.-F."/>
            <person name="Lucas S."/>
            <person name="Chen F."/>
            <person name="Nolan M."/>
            <person name="Bruce D."/>
            <person name="Goodwin L."/>
            <person name="Pitluck S."/>
            <person name="Ivanova N."/>
            <person name="Mavromatis K."/>
            <person name="Ovchinnikova G."/>
            <person name="Pati A."/>
            <person name="Chen A."/>
            <person name="Palaniappan K."/>
            <person name="Land M."/>
            <person name="Hauser L."/>
            <person name="Chang Y.-J."/>
            <person name="Jeffries C.C."/>
            <person name="Brettin T."/>
            <person name="Detter J.C."/>
            <person name="Tapia R."/>
            <person name="Han C."/>
            <person name="Chain P."/>
            <person name="Heimerl T."/>
            <person name="Weik F."/>
            <person name="Goker M."/>
            <person name="Rachel R."/>
            <person name="Bristow J."/>
            <person name="Eisen J.A."/>
            <person name="Markowitz V."/>
            <person name="Hugenholtz P."/>
            <person name="Kyrpides N.C."/>
            <person name="Klenk H.-P."/>
        </authorList>
    </citation>
    <scope>NUCLEOTIDE SEQUENCE</scope>
    <source>
        <strain>DSM 11486</strain>
    </source>
</reference>
<evidence type="ECO:0000313" key="11">
    <source>
        <dbReference type="Proteomes" id="UP000002376"/>
    </source>
</evidence>
<reference evidence="11" key="2">
    <citation type="journal article" date="2010" name="Stand. Genomic Sci.">
        <title>Complete genome sequence of Thermosphaera aggregans type strain (M11TLT).</title>
        <authorList>
            <person name="Spring S."/>
            <person name="Rachel R."/>
            <person name="Lapidus A."/>
            <person name="Davenport K."/>
            <person name="Tice H."/>
            <person name="Copeland A."/>
            <person name="Cheng J.-F."/>
            <person name="Lucas S."/>
            <person name="Chen F."/>
            <person name="Nolan M."/>
            <person name="Bruce D."/>
            <person name="Goodwin L."/>
            <person name="Pitluck S."/>
            <person name="Ivanova N."/>
            <person name="Mavromatis K."/>
            <person name="Ovchinnikova G."/>
            <person name="Pati A."/>
            <person name="Chen A."/>
            <person name="Palaniappan K."/>
            <person name="Land M."/>
            <person name="Hauser L."/>
            <person name="Chang Y.-J."/>
            <person name="Jeffries C.C."/>
            <person name="Brettin T."/>
            <person name="Detter J.C."/>
            <person name="Tapia R."/>
            <person name="Han C."/>
            <person name="Heimerl T."/>
            <person name="Weikl F."/>
            <person name="Brambilla E."/>
            <person name="Goker M."/>
            <person name="Bristow J."/>
            <person name="Eisen J.A."/>
            <person name="Markowitz V."/>
            <person name="Hugenholtz P."/>
            <person name="Kyrpides N.C."/>
            <person name="Klenk H.-P."/>
        </authorList>
    </citation>
    <scope>NUCLEOTIDE SEQUENCE [LARGE SCALE GENOMIC DNA]</scope>
    <source>
        <strain evidence="11">DSM 11486 / M11TL</strain>
    </source>
</reference>
<accession>D5U2S4</accession>
<sequence>MYLTPFQERMLKGEFGWVYAKALEIIVKVGEALGSDRLVEISHAHVSGVSYSNIGEPGLDFLRDFYREMPRFRVYTTINPGCVDYGMLSQVIDNKYLGKQALIDEALVGMGAKPVFTCIPYYHRPPLPGEHLAWGESSAVIFANSYFGAMTNREGGPLALASALTGFTYYHGLHELENRVARVLIKISPLIYNKPLSLAGLWIGENVRKVPMLEIKEKPLYEIKALLAAMAASGSHALAVLDGITPKGTYKTSIEETITLEFSDVEKYIGETPGTSETVLGYVGCPHTHPEELVILRRLLEKYREPKRGRLLVTMPPEIASTYSSIVRLLLSRKVDIALGTCPVVSVLRKKYDLMLTNSGKAFFYMRKIHGLKVGIASLKEIVESIYT</sequence>
<dbReference type="Proteomes" id="UP000002376">
    <property type="component" value="Chromosome"/>
</dbReference>
<evidence type="ECO:0000256" key="8">
    <source>
        <dbReference type="ARBA" id="ARBA00047196"/>
    </source>
</evidence>
<reference evidence="10 11" key="1">
    <citation type="journal article" date="2010" name="Stand. Genomic Sci.">
        <title>Complete genome sequence of Thermosphaera aggregans type strain (M11TL).</title>
        <authorList>
            <person name="Spring S."/>
            <person name="Rachel R."/>
            <person name="Lapidus A."/>
            <person name="Davenport K."/>
            <person name="Tice H."/>
            <person name="Copeland A."/>
            <person name="Cheng J.F."/>
            <person name="Lucas S."/>
            <person name="Chen F."/>
            <person name="Nolan M."/>
            <person name="Bruce D."/>
            <person name="Goodwin L."/>
            <person name="Pitluck S."/>
            <person name="Ivanova N."/>
            <person name="Mavromatis K."/>
            <person name="Ovchinnikova G."/>
            <person name="Pati A."/>
            <person name="Chen A."/>
            <person name="Palaniappan K."/>
            <person name="Land M."/>
            <person name="Hauser L."/>
            <person name="Chang Y.J."/>
            <person name="Jeffries C.C."/>
            <person name="Brettin T."/>
            <person name="Detter J.C."/>
            <person name="Tapia R."/>
            <person name="Han C."/>
            <person name="Heimerl T."/>
            <person name="Weikl F."/>
            <person name="Brambilla E."/>
            <person name="Goker M."/>
            <person name="Bristow J."/>
            <person name="Eisen J.A."/>
            <person name="Markowitz V."/>
            <person name="Hugenholtz P."/>
            <person name="Kyrpides N.C."/>
            <person name="Klenk H.P."/>
        </authorList>
    </citation>
    <scope>NUCLEOTIDE SEQUENCE [LARGE SCALE GENOMIC DNA]</scope>
    <source>
        <strain evidence="11">DSM 11486 / M11TL</strain>
    </source>
</reference>
<keyword evidence="11" id="KW-1185">Reference proteome</keyword>
<dbReference type="OrthoDB" id="25253at2157"/>
<evidence type="ECO:0000259" key="9">
    <source>
        <dbReference type="Pfam" id="PF04412"/>
    </source>
</evidence>
<comment type="function">
    <text evidence="4">Component of a hydro-lyase that catalyzes the dehydration of mevalonate 5-phosphate (MVA5P) to form trans-anhydromevalonate 5-phosphate (tAHMP). Involved in the archaeal mevalonate (MVA) pathway, which provides fundamental precursors for isoprenoid biosynthesis, such as isopentenyl diphosphate (IPP) and dimethylallyl diphosphate (DMAPP).</text>
</comment>
<dbReference type="STRING" id="633148.Tagg_1155"/>
<dbReference type="GeneID" id="9166191"/>
<dbReference type="PANTHER" id="PTHR36577">
    <property type="entry name" value="DUF521 DOMAIN PROTEIN (AFU_ORTHOLOGUE AFUA_6G00490)"/>
    <property type="match status" value="1"/>
</dbReference>